<dbReference type="GO" id="GO:0006817">
    <property type="term" value="P:phosphate ion transport"/>
    <property type="evidence" value="ECO:0007669"/>
    <property type="project" value="UniProtKB-UniRule"/>
</dbReference>
<name>A0A4R2KTD5_9GAMM</name>
<dbReference type="InterPro" id="IPR024370">
    <property type="entry name" value="PBP_domain"/>
</dbReference>
<gene>
    <name evidence="6" type="ORF">EV688_10357</name>
</gene>
<dbReference type="PANTHER" id="PTHR30570">
    <property type="entry name" value="PERIPLASMIC PHOSPHATE BINDING COMPONENT OF PHOSPHATE ABC TRANSPORTER"/>
    <property type="match status" value="1"/>
</dbReference>
<evidence type="ECO:0000313" key="6">
    <source>
        <dbReference type="EMBL" id="TCO77043.1"/>
    </source>
</evidence>
<evidence type="ECO:0000313" key="7">
    <source>
        <dbReference type="Proteomes" id="UP000294980"/>
    </source>
</evidence>
<dbReference type="GO" id="GO:0042597">
    <property type="term" value="C:periplasmic space"/>
    <property type="evidence" value="ECO:0007669"/>
    <property type="project" value="UniProtKB-SubCell"/>
</dbReference>
<dbReference type="GO" id="GO:0005576">
    <property type="term" value="C:extracellular region"/>
    <property type="evidence" value="ECO:0007669"/>
    <property type="project" value="UniProtKB-SubCell"/>
</dbReference>
<sequence length="325" mass="36088">MKRIAGFLPDGSQSGTLIARIAGMGLALLAAGCSGDRETPERPVTERTIVASGSSTVYPVTLEAARRFRRERRDADIRVAFAGTTGGFRQFCEGSIDIADASRAINAEEQQACADADVEYLEFPVAVDTLAIVTHFNNDWVDYLSTEELKRIWEPAAEGAVTHWNQVRPEWPERPLALYGRGRDSGTYDYFTTVITGETRASRGDYAASEDEEWLAAKIAEDSNSLGFFGIGAYHRHWESLRVIPIDSGDGAVYPSVDTASSGRYQPLSRPLFLYVNRDALRSKPDLQAFLDSYFASAPRWLHLTGYLPLDARTYAENRERLTLQ</sequence>
<dbReference type="RefSeq" id="WP_117317416.1">
    <property type="nucleotide sequence ID" value="NZ_QQSW01000008.1"/>
</dbReference>
<evidence type="ECO:0000256" key="3">
    <source>
        <dbReference type="ARBA" id="ARBA00022729"/>
    </source>
</evidence>
<accession>A0A4R2KTD5</accession>
<dbReference type="GO" id="GO:0007155">
    <property type="term" value="P:cell adhesion"/>
    <property type="evidence" value="ECO:0007669"/>
    <property type="project" value="UniProtKB-UniRule"/>
</dbReference>
<keyword evidence="4" id="KW-0964">Secreted</keyword>
<dbReference type="NCBIfam" id="TIGR02136">
    <property type="entry name" value="ptsS_2"/>
    <property type="match status" value="1"/>
</dbReference>
<organism evidence="6 7">
    <name type="scientific">Chromatocurvus halotolerans</name>
    <dbReference type="NCBI Taxonomy" id="1132028"/>
    <lineage>
        <taxon>Bacteria</taxon>
        <taxon>Pseudomonadati</taxon>
        <taxon>Pseudomonadota</taxon>
        <taxon>Gammaproteobacteria</taxon>
        <taxon>Cellvibrionales</taxon>
        <taxon>Halieaceae</taxon>
        <taxon>Chromatocurvus</taxon>
    </lineage>
</organism>
<proteinExistence type="inferred from homology"/>
<dbReference type="Pfam" id="PF12849">
    <property type="entry name" value="PBP_like_2"/>
    <property type="match status" value="1"/>
</dbReference>
<dbReference type="Proteomes" id="UP000294980">
    <property type="component" value="Unassembled WGS sequence"/>
</dbReference>
<dbReference type="PANTHER" id="PTHR30570:SF1">
    <property type="entry name" value="PHOSPHATE-BINDING PROTEIN PSTS"/>
    <property type="match status" value="1"/>
</dbReference>
<keyword evidence="2 4" id="KW-0813">Transport</keyword>
<dbReference type="EMBL" id="SLWX01000003">
    <property type="protein sequence ID" value="TCO77043.1"/>
    <property type="molecule type" value="Genomic_DNA"/>
</dbReference>
<keyword evidence="4" id="KW-0592">Phosphate transport</keyword>
<reference evidence="6 7" key="1">
    <citation type="submission" date="2019-03" db="EMBL/GenBank/DDBJ databases">
        <title>Genomic Encyclopedia of Type Strains, Phase IV (KMG-IV): sequencing the most valuable type-strain genomes for metagenomic binning, comparative biology and taxonomic classification.</title>
        <authorList>
            <person name="Goeker M."/>
        </authorList>
    </citation>
    <scope>NUCLEOTIDE SEQUENCE [LARGE SCALE GENOMIC DNA]</scope>
    <source>
        <strain evidence="6 7">DSM 23344</strain>
    </source>
</reference>
<evidence type="ECO:0000259" key="5">
    <source>
        <dbReference type="Pfam" id="PF12849"/>
    </source>
</evidence>
<comment type="caution">
    <text evidence="6">The sequence shown here is derived from an EMBL/GenBank/DDBJ whole genome shotgun (WGS) entry which is preliminary data.</text>
</comment>
<evidence type="ECO:0000256" key="2">
    <source>
        <dbReference type="ARBA" id="ARBA00022448"/>
    </source>
</evidence>
<dbReference type="InterPro" id="IPR050811">
    <property type="entry name" value="Phosphate_ABC_transporter"/>
</dbReference>
<feature type="domain" description="PBP" evidence="5">
    <location>
        <begin position="47"/>
        <end position="292"/>
    </location>
</feature>
<comment type="subcellular location">
    <subcellularLocation>
        <location evidence="4">Periplasm</location>
    </subcellularLocation>
    <subcellularLocation>
        <location evidence="4">Secreted</location>
    </subcellularLocation>
</comment>
<comment type="function">
    <text evidence="4">Involved in the system for phosphate transport across the cytoplasmic membrane.</text>
</comment>
<dbReference type="GO" id="GO:0042301">
    <property type="term" value="F:phosphate ion binding"/>
    <property type="evidence" value="ECO:0007669"/>
    <property type="project" value="UniProtKB-UniRule"/>
</dbReference>
<keyword evidence="3" id="KW-0732">Signal</keyword>
<comment type="similarity">
    <text evidence="1 4">Belongs to the PstS family.</text>
</comment>
<keyword evidence="4" id="KW-0574">Periplasm</keyword>
<dbReference type="OrthoDB" id="9765713at2"/>
<dbReference type="InterPro" id="IPR011862">
    <property type="entry name" value="Phos-bd"/>
</dbReference>
<evidence type="ECO:0000256" key="1">
    <source>
        <dbReference type="ARBA" id="ARBA00008725"/>
    </source>
</evidence>
<evidence type="ECO:0000256" key="4">
    <source>
        <dbReference type="RuleBase" id="RU367119"/>
    </source>
</evidence>
<protein>
    <recommendedName>
        <fullName evidence="4">Phosphate-binding protein</fullName>
    </recommendedName>
</protein>
<dbReference type="Gene3D" id="3.40.190.10">
    <property type="entry name" value="Periplasmic binding protein-like II"/>
    <property type="match status" value="2"/>
</dbReference>
<dbReference type="PROSITE" id="PS51257">
    <property type="entry name" value="PROKAR_LIPOPROTEIN"/>
    <property type="match status" value="1"/>
</dbReference>
<dbReference type="CDD" id="cd13654">
    <property type="entry name" value="PBP2_phosphate_like_2"/>
    <property type="match status" value="1"/>
</dbReference>
<dbReference type="SUPFAM" id="SSF53850">
    <property type="entry name" value="Periplasmic binding protein-like II"/>
    <property type="match status" value="1"/>
</dbReference>
<dbReference type="AlphaFoldDB" id="A0A4R2KTD5"/>
<keyword evidence="7" id="KW-1185">Reference proteome</keyword>